<proteinExistence type="predicted"/>
<evidence type="ECO:0000313" key="1">
    <source>
        <dbReference type="EMBL" id="KYO18077.1"/>
    </source>
</evidence>
<dbReference type="Proteomes" id="UP000050525">
    <property type="component" value="Unassembled WGS sequence"/>
</dbReference>
<dbReference type="EMBL" id="AKHW03006853">
    <property type="protein sequence ID" value="KYO18077.1"/>
    <property type="molecule type" value="Genomic_DNA"/>
</dbReference>
<protein>
    <submittedName>
        <fullName evidence="1">Uncharacterized protein</fullName>
    </submittedName>
</protein>
<accession>A0A151M0N1</accession>
<evidence type="ECO:0000313" key="2">
    <source>
        <dbReference type="Proteomes" id="UP000050525"/>
    </source>
</evidence>
<keyword evidence="2" id="KW-1185">Reference proteome</keyword>
<comment type="caution">
    <text evidence="1">The sequence shown here is derived from an EMBL/GenBank/DDBJ whole genome shotgun (WGS) entry which is preliminary data.</text>
</comment>
<reference evidence="1 2" key="1">
    <citation type="journal article" date="2012" name="Genome Biol.">
        <title>Sequencing three crocodilian genomes to illuminate the evolution of archosaurs and amniotes.</title>
        <authorList>
            <person name="St John J.A."/>
            <person name="Braun E.L."/>
            <person name="Isberg S.R."/>
            <person name="Miles L.G."/>
            <person name="Chong A.Y."/>
            <person name="Gongora J."/>
            <person name="Dalzell P."/>
            <person name="Moran C."/>
            <person name="Bed'hom B."/>
            <person name="Abzhanov A."/>
            <person name="Burgess S.C."/>
            <person name="Cooksey A.M."/>
            <person name="Castoe T.A."/>
            <person name="Crawford N.G."/>
            <person name="Densmore L.D."/>
            <person name="Drew J.C."/>
            <person name="Edwards S.V."/>
            <person name="Faircloth B.C."/>
            <person name="Fujita M.K."/>
            <person name="Greenwold M.J."/>
            <person name="Hoffmann F.G."/>
            <person name="Howard J.M."/>
            <person name="Iguchi T."/>
            <person name="Janes D.E."/>
            <person name="Khan S.Y."/>
            <person name="Kohno S."/>
            <person name="de Koning A.J."/>
            <person name="Lance S.L."/>
            <person name="McCarthy F.M."/>
            <person name="McCormack J.E."/>
            <person name="Merchant M.E."/>
            <person name="Peterson D.G."/>
            <person name="Pollock D.D."/>
            <person name="Pourmand N."/>
            <person name="Raney B.J."/>
            <person name="Roessler K.A."/>
            <person name="Sanford J.R."/>
            <person name="Sawyer R.H."/>
            <person name="Schmidt C.J."/>
            <person name="Triplett E.W."/>
            <person name="Tuberville T.D."/>
            <person name="Venegas-Anaya M."/>
            <person name="Howard J.T."/>
            <person name="Jarvis E.D."/>
            <person name="Guillette L.J.Jr."/>
            <person name="Glenn T.C."/>
            <person name="Green R.E."/>
            <person name="Ray D.A."/>
        </authorList>
    </citation>
    <scope>NUCLEOTIDE SEQUENCE [LARGE SCALE GENOMIC DNA]</scope>
    <source>
        <strain evidence="1">KSC_2009_1</strain>
    </source>
</reference>
<organism evidence="1 2">
    <name type="scientific">Alligator mississippiensis</name>
    <name type="common">American alligator</name>
    <dbReference type="NCBI Taxonomy" id="8496"/>
    <lineage>
        <taxon>Eukaryota</taxon>
        <taxon>Metazoa</taxon>
        <taxon>Chordata</taxon>
        <taxon>Craniata</taxon>
        <taxon>Vertebrata</taxon>
        <taxon>Euteleostomi</taxon>
        <taxon>Archelosauria</taxon>
        <taxon>Archosauria</taxon>
        <taxon>Crocodylia</taxon>
        <taxon>Alligatoridae</taxon>
        <taxon>Alligatorinae</taxon>
        <taxon>Alligator</taxon>
    </lineage>
</organism>
<gene>
    <name evidence="1" type="ORF">Y1Q_0011671</name>
</gene>
<name>A0A151M0N1_ALLMI</name>
<dbReference type="AlphaFoldDB" id="A0A151M0N1"/>
<sequence length="75" mass="8638">MACGSRRFSKQIEERGWSVALPSWTRLLSAFEEGLWLNEWASWCSPFLLPLPLFTCGSYVFLYIGCQQGRCIFPV</sequence>